<dbReference type="InterPro" id="IPR014962">
    <property type="entry name" value="YolD"/>
</dbReference>
<dbReference type="RefSeq" id="WP_379927503.1">
    <property type="nucleotide sequence ID" value="NZ_JBHUMM010000001.1"/>
</dbReference>
<evidence type="ECO:0000313" key="2">
    <source>
        <dbReference type="Proteomes" id="UP001597497"/>
    </source>
</evidence>
<dbReference type="Pfam" id="PF08863">
    <property type="entry name" value="YolD"/>
    <property type="match status" value="1"/>
</dbReference>
<sequence>MKKNVNKLTKGANLLWESSRMMLPEHKEQFMQYRRERDPQPRPLFTTEHQQELAAHLSEAYQQQERITLTVYDPFQPRVLSGRITALDPSLKQLKLVQDDEDVHWVPFKQIVNLDR</sequence>
<accession>A0ABW5R560</accession>
<evidence type="ECO:0000313" key="1">
    <source>
        <dbReference type="EMBL" id="MFD2670165.1"/>
    </source>
</evidence>
<protein>
    <submittedName>
        <fullName evidence="1">YolD-like family protein</fullName>
    </submittedName>
</protein>
<dbReference type="Proteomes" id="UP001597497">
    <property type="component" value="Unassembled WGS sequence"/>
</dbReference>
<name>A0ABW5R560_9BACL</name>
<gene>
    <name evidence="1" type="ORF">ACFSUC_00925</name>
</gene>
<reference evidence="2" key="1">
    <citation type="journal article" date="2019" name="Int. J. Syst. Evol. Microbiol.">
        <title>The Global Catalogue of Microorganisms (GCM) 10K type strain sequencing project: providing services to taxonomists for standard genome sequencing and annotation.</title>
        <authorList>
            <consortium name="The Broad Institute Genomics Platform"/>
            <consortium name="The Broad Institute Genome Sequencing Center for Infectious Disease"/>
            <person name="Wu L."/>
            <person name="Ma J."/>
        </authorList>
    </citation>
    <scope>NUCLEOTIDE SEQUENCE [LARGE SCALE GENOMIC DNA]</scope>
    <source>
        <strain evidence="2">KCTC 33676</strain>
    </source>
</reference>
<keyword evidence="2" id="KW-1185">Reference proteome</keyword>
<comment type="caution">
    <text evidence="1">The sequence shown here is derived from an EMBL/GenBank/DDBJ whole genome shotgun (WGS) entry which is preliminary data.</text>
</comment>
<organism evidence="1 2">
    <name type="scientific">Marinicrinis sediminis</name>
    <dbReference type="NCBI Taxonomy" id="1652465"/>
    <lineage>
        <taxon>Bacteria</taxon>
        <taxon>Bacillati</taxon>
        <taxon>Bacillota</taxon>
        <taxon>Bacilli</taxon>
        <taxon>Bacillales</taxon>
        <taxon>Paenibacillaceae</taxon>
    </lineage>
</organism>
<proteinExistence type="predicted"/>
<dbReference type="EMBL" id="JBHUMM010000001">
    <property type="protein sequence ID" value="MFD2670165.1"/>
    <property type="molecule type" value="Genomic_DNA"/>
</dbReference>